<dbReference type="PROSITE" id="PS51750">
    <property type="entry name" value="BRO_N"/>
    <property type="match status" value="1"/>
</dbReference>
<evidence type="ECO:0000259" key="1">
    <source>
        <dbReference type="PROSITE" id="PS51750"/>
    </source>
</evidence>
<sequence>MGERMENIIPFDFESNAVRVVIQDNNPWFAATDIAKVLDYRDASNLVRILDDDEKGTHKVSTPSLNQHGEYGPVIQELLTINESGLYSAIFNSRKPEAKRFKKWVTSEVLPAIRKTGAYIGPKASEKVQLSYRLMGLQQHSWKLIKTLKAETNKEIRQYLYNQLKGISQEIDIEPPALEEIGSDAPDVPEAVVQFWAVYDALQALGVKVNHSPNPDFIAISLKGFVREAAHHQIKAPNYSDLRSTLRQSKSPRFVDHKPVTSRIENKSVSCYVFERPAL</sequence>
<organism evidence="2 3">
    <name type="scientific">Saezia sanguinis</name>
    <dbReference type="NCBI Taxonomy" id="1965230"/>
    <lineage>
        <taxon>Bacteria</taxon>
        <taxon>Pseudomonadati</taxon>
        <taxon>Pseudomonadota</taxon>
        <taxon>Betaproteobacteria</taxon>
        <taxon>Burkholderiales</taxon>
        <taxon>Saeziaceae</taxon>
        <taxon>Saezia</taxon>
    </lineage>
</organism>
<evidence type="ECO:0000313" key="2">
    <source>
        <dbReference type="EMBL" id="RUS68095.1"/>
    </source>
</evidence>
<dbReference type="InterPro" id="IPR003497">
    <property type="entry name" value="BRO_N_domain"/>
</dbReference>
<dbReference type="EMBL" id="PQSP01000001">
    <property type="protein sequence ID" value="RUS68095.1"/>
    <property type="molecule type" value="Genomic_DNA"/>
</dbReference>
<accession>A0A433SH74</accession>
<gene>
    <name evidence="2" type="ORF">CUZ56_00580</name>
</gene>
<comment type="caution">
    <text evidence="2">The sequence shown here is derived from an EMBL/GenBank/DDBJ whole genome shotgun (WGS) entry which is preliminary data.</text>
</comment>
<protein>
    <recommendedName>
        <fullName evidence="1">Bro-N domain-containing protein</fullName>
    </recommendedName>
</protein>
<evidence type="ECO:0000313" key="3">
    <source>
        <dbReference type="Proteomes" id="UP000286947"/>
    </source>
</evidence>
<proteinExistence type="predicted"/>
<name>A0A433SH74_9BURK</name>
<dbReference type="PANTHER" id="PTHR36180">
    <property type="entry name" value="DNA-BINDING PROTEIN-RELATED-RELATED"/>
    <property type="match status" value="1"/>
</dbReference>
<dbReference type="PANTHER" id="PTHR36180:SF2">
    <property type="entry name" value="BRO FAMILY PROTEIN"/>
    <property type="match status" value="1"/>
</dbReference>
<feature type="domain" description="Bro-N" evidence="1">
    <location>
        <begin position="5"/>
        <end position="117"/>
    </location>
</feature>
<keyword evidence="3" id="KW-1185">Reference proteome</keyword>
<dbReference type="SMART" id="SM01040">
    <property type="entry name" value="Bro-N"/>
    <property type="match status" value="1"/>
</dbReference>
<dbReference type="RefSeq" id="WP_204250798.1">
    <property type="nucleotide sequence ID" value="NZ_PQSP01000001.1"/>
</dbReference>
<dbReference type="AlphaFoldDB" id="A0A433SH74"/>
<dbReference type="Proteomes" id="UP000286947">
    <property type="component" value="Unassembled WGS sequence"/>
</dbReference>
<reference evidence="2 3" key="1">
    <citation type="submission" date="2018-01" db="EMBL/GenBank/DDBJ databases">
        <title>Saezia sanguinis gen. nov., sp. nov., in the order Burkholderiales isolated from human blood.</title>
        <authorList>
            <person name="Medina-Pascual M.J."/>
            <person name="Valdezate S."/>
            <person name="Monzon S."/>
            <person name="Cuesta I."/>
            <person name="Carrasco G."/>
            <person name="Villalon P."/>
            <person name="Saez-Nieto J.A."/>
        </authorList>
    </citation>
    <scope>NUCLEOTIDE SEQUENCE [LARGE SCALE GENOMIC DNA]</scope>
    <source>
        <strain evidence="2 3">CNM695-12</strain>
    </source>
</reference>
<dbReference type="Pfam" id="PF02498">
    <property type="entry name" value="Bro-N"/>
    <property type="match status" value="1"/>
</dbReference>